<dbReference type="SMART" id="SM00382">
    <property type="entry name" value="AAA"/>
    <property type="match status" value="1"/>
</dbReference>
<keyword evidence="6 7" id="KW-0472">Membrane</keyword>
<keyword evidence="10" id="KW-1185">Reference proteome</keyword>
<comment type="function">
    <text evidence="7">Part of the ABC transporter complex PotABCD involved in spermidine/putrescine import. Responsible for energy coupling to the transport system.</text>
</comment>
<gene>
    <name evidence="7" type="primary">potA</name>
    <name evidence="9" type="ORF">BED41_04650</name>
</gene>
<keyword evidence="2 7" id="KW-1003">Cell membrane</keyword>
<dbReference type="InterPro" id="IPR005893">
    <property type="entry name" value="PotA-like"/>
</dbReference>
<dbReference type="GO" id="GO:0015417">
    <property type="term" value="F:ABC-type polyamine transporter activity"/>
    <property type="evidence" value="ECO:0007669"/>
    <property type="project" value="UniProtKB-EC"/>
</dbReference>
<dbReference type="RefSeq" id="WP_066743565.1">
    <property type="nucleotide sequence ID" value="NZ_CP016757.1"/>
</dbReference>
<evidence type="ECO:0000256" key="2">
    <source>
        <dbReference type="ARBA" id="ARBA00022475"/>
    </source>
</evidence>
<evidence type="ECO:0000256" key="4">
    <source>
        <dbReference type="ARBA" id="ARBA00022840"/>
    </source>
</evidence>
<keyword evidence="1 7" id="KW-0813">Transport</keyword>
<dbReference type="FunFam" id="3.40.50.300:FF:000042">
    <property type="entry name" value="Maltose/maltodextrin ABC transporter, ATP-binding protein"/>
    <property type="match status" value="1"/>
</dbReference>
<dbReference type="GeneID" id="83057143"/>
<dbReference type="PANTHER" id="PTHR42781:SF4">
    <property type="entry name" value="SPERMIDINE_PUTRESCINE IMPORT ATP-BINDING PROTEIN POTA"/>
    <property type="match status" value="1"/>
</dbReference>
<keyword evidence="4 7" id="KW-0067">ATP-binding</keyword>
<protein>
    <recommendedName>
        <fullName evidence="7">Spermidine/putrescine import ATP-binding protein PotA</fullName>
        <ecNumber evidence="7">7.6.2.11</ecNumber>
    </recommendedName>
</protein>
<dbReference type="GO" id="GO:0005524">
    <property type="term" value="F:ATP binding"/>
    <property type="evidence" value="ECO:0007669"/>
    <property type="project" value="UniProtKB-KW"/>
</dbReference>
<evidence type="ECO:0000256" key="1">
    <source>
        <dbReference type="ARBA" id="ARBA00022448"/>
    </source>
</evidence>
<dbReference type="OrthoDB" id="9802264at2"/>
<dbReference type="InterPro" id="IPR050093">
    <property type="entry name" value="ABC_SmlMolc_Importer"/>
</dbReference>
<dbReference type="GO" id="GO:0043190">
    <property type="term" value="C:ATP-binding cassette (ABC) transporter complex"/>
    <property type="evidence" value="ECO:0007669"/>
    <property type="project" value="InterPro"/>
</dbReference>
<dbReference type="NCBIfam" id="TIGR01187">
    <property type="entry name" value="potA"/>
    <property type="match status" value="1"/>
</dbReference>
<evidence type="ECO:0000259" key="8">
    <source>
        <dbReference type="PROSITE" id="PS50893"/>
    </source>
</evidence>
<dbReference type="EC" id="7.6.2.11" evidence="7"/>
<dbReference type="Proteomes" id="UP000093044">
    <property type="component" value="Chromosome"/>
</dbReference>
<dbReference type="InterPro" id="IPR027417">
    <property type="entry name" value="P-loop_NTPase"/>
</dbReference>
<evidence type="ECO:0000256" key="5">
    <source>
        <dbReference type="ARBA" id="ARBA00022967"/>
    </source>
</evidence>
<organism evidence="9 10">
    <name type="scientific">Cloacibacillus porcorum</name>
    <dbReference type="NCBI Taxonomy" id="1197717"/>
    <lineage>
        <taxon>Bacteria</taxon>
        <taxon>Thermotogati</taxon>
        <taxon>Synergistota</taxon>
        <taxon>Synergistia</taxon>
        <taxon>Synergistales</taxon>
        <taxon>Synergistaceae</taxon>
        <taxon>Cloacibacillus</taxon>
    </lineage>
</organism>
<dbReference type="EMBL" id="CP016757">
    <property type="protein sequence ID" value="ANZ44439.1"/>
    <property type="molecule type" value="Genomic_DNA"/>
</dbReference>
<dbReference type="KEGG" id="cpor:BED41_04650"/>
<dbReference type="STRING" id="1197717.BED41_04650"/>
<dbReference type="Gene3D" id="3.40.50.300">
    <property type="entry name" value="P-loop containing nucleotide triphosphate hydrolases"/>
    <property type="match status" value="1"/>
</dbReference>
<dbReference type="InterPro" id="IPR017871">
    <property type="entry name" value="ABC_transporter-like_CS"/>
</dbReference>
<dbReference type="Gene3D" id="2.40.50.100">
    <property type="match status" value="1"/>
</dbReference>
<dbReference type="AlphaFoldDB" id="A0A1B2I397"/>
<dbReference type="InterPro" id="IPR003439">
    <property type="entry name" value="ABC_transporter-like_ATP-bd"/>
</dbReference>
<dbReference type="InterPro" id="IPR003593">
    <property type="entry name" value="AAA+_ATPase"/>
</dbReference>
<dbReference type="SUPFAM" id="SSF50331">
    <property type="entry name" value="MOP-like"/>
    <property type="match status" value="1"/>
</dbReference>
<dbReference type="Pfam" id="PF08402">
    <property type="entry name" value="TOBE_2"/>
    <property type="match status" value="1"/>
</dbReference>
<evidence type="ECO:0000313" key="9">
    <source>
        <dbReference type="EMBL" id="ANZ44439.1"/>
    </source>
</evidence>
<dbReference type="InterPro" id="IPR013611">
    <property type="entry name" value="Transp-assoc_OB_typ2"/>
</dbReference>
<keyword evidence="5 7" id="KW-1278">Translocase</keyword>
<comment type="subunit">
    <text evidence="7">The complex is composed of two ATP-binding proteins (PotA), two transmembrane proteins (PotB and PotC) and a solute-binding protein (PotD).</text>
</comment>
<evidence type="ECO:0000256" key="7">
    <source>
        <dbReference type="RuleBase" id="RU364083"/>
    </source>
</evidence>
<dbReference type="PANTHER" id="PTHR42781">
    <property type="entry name" value="SPERMIDINE/PUTRESCINE IMPORT ATP-BINDING PROTEIN POTA"/>
    <property type="match status" value="1"/>
</dbReference>
<comment type="similarity">
    <text evidence="7">Belongs to the ABC transporter superfamily. Spermidine/putrescine importer (TC 3.A.1.11.1) family.</text>
</comment>
<reference evidence="9" key="1">
    <citation type="submission" date="2016-08" db="EMBL/GenBank/DDBJ databases">
        <title>Complete genome of Cloacibacillus porcorum.</title>
        <authorList>
            <person name="Looft T."/>
            <person name="Bayles D.O."/>
            <person name="Alt D.P."/>
        </authorList>
    </citation>
    <scope>NUCLEOTIDE SEQUENCE [LARGE SCALE GENOMIC DNA]</scope>
    <source>
        <strain evidence="9">CL-84</strain>
    </source>
</reference>
<dbReference type="Pfam" id="PF00005">
    <property type="entry name" value="ABC_tran"/>
    <property type="match status" value="1"/>
</dbReference>
<keyword evidence="3 7" id="KW-0547">Nucleotide-binding</keyword>
<comment type="catalytic activity">
    <reaction evidence="7">
        <text>ATP + H2O + polyamine-[polyamine-binding protein]Side 1 = ADP + phosphate + polyamineSide 2 + [polyamine-binding protein]Side 1.</text>
        <dbReference type="EC" id="7.6.2.11"/>
    </reaction>
</comment>
<proteinExistence type="inferred from homology"/>
<evidence type="ECO:0000313" key="10">
    <source>
        <dbReference type="Proteomes" id="UP000093044"/>
    </source>
</evidence>
<dbReference type="GO" id="GO:0016887">
    <property type="term" value="F:ATP hydrolysis activity"/>
    <property type="evidence" value="ECO:0007669"/>
    <property type="project" value="InterPro"/>
</dbReference>
<dbReference type="PROSITE" id="PS00211">
    <property type="entry name" value="ABC_TRANSPORTER_1"/>
    <property type="match status" value="1"/>
</dbReference>
<name>A0A1B2I397_9BACT</name>
<feature type="domain" description="ABC transporter" evidence="8">
    <location>
        <begin position="5"/>
        <end position="239"/>
    </location>
</feature>
<dbReference type="InterPro" id="IPR008995">
    <property type="entry name" value="Mo/tungstate-bd_C_term_dom"/>
</dbReference>
<evidence type="ECO:0000256" key="3">
    <source>
        <dbReference type="ARBA" id="ARBA00022741"/>
    </source>
</evidence>
<dbReference type="SUPFAM" id="SSF52540">
    <property type="entry name" value="P-loop containing nucleoside triphosphate hydrolases"/>
    <property type="match status" value="1"/>
</dbReference>
<evidence type="ECO:0000256" key="6">
    <source>
        <dbReference type="ARBA" id="ARBA00023136"/>
    </source>
</evidence>
<accession>A0A1B2I397</accession>
<sequence>MAVDLHLKDITKTFIKDGVKFDAVKRVDLEVKGGELVTFLGPSGCGKTTTLRMVAGFETPSSGRILIDGEDVTDVMVNKREIGFVFQNYALFPHMTIGDNVGYGLRMRSENSADIARKVGEALEMVGLKGAERRYPNQLSGGEQQRVALARVLVMRPKVLLMDEPLSNLDAKLRLHMRTEIRNIQKQLDITCLYVTHDQKEALTMADRIMVMNRGKVEQIGSPFDIYTHPRTLFVADFIGQANAIAGTLSAREGAERGVMKIGERSLTVKLISDAAYAAGDEISLILRPEAVTLREGMEGLLAGTVASAVFSGDRMEYMITLENGAQVSVMENYFPGAARYDNGTAVSLSFNSELTVALPCAAG</sequence>
<dbReference type="PROSITE" id="PS50893">
    <property type="entry name" value="ABC_TRANSPORTER_2"/>
    <property type="match status" value="1"/>
</dbReference>